<evidence type="ECO:0000256" key="10">
    <source>
        <dbReference type="ARBA" id="ARBA00023034"/>
    </source>
</evidence>
<gene>
    <name evidence="15" type="ORF">IGS68_19435</name>
</gene>
<comment type="subcellular location">
    <subcellularLocation>
        <location evidence="2">Endoplasmic reticulum membrane</location>
        <topology evidence="2">Single-pass type II membrane protein</topology>
    </subcellularLocation>
    <subcellularLocation>
        <location evidence="1">Golgi apparatus membrane</location>
        <topology evidence="1">Single-pass type II membrane protein</topology>
    </subcellularLocation>
</comment>
<dbReference type="InterPro" id="IPR043538">
    <property type="entry name" value="XYLT"/>
</dbReference>
<reference evidence="15" key="1">
    <citation type="submission" date="2021-02" db="EMBL/GenBank/DDBJ databases">
        <title>Skermanella TT6 skin isolate.</title>
        <authorList>
            <person name="Lee K."/>
            <person name="Ganzorig M."/>
        </authorList>
    </citation>
    <scope>NUCLEOTIDE SEQUENCE</scope>
    <source>
        <strain evidence="15">TT6</strain>
    </source>
</reference>
<dbReference type="Pfam" id="PF02485">
    <property type="entry name" value="Branch"/>
    <property type="match status" value="1"/>
</dbReference>
<keyword evidence="12" id="KW-1015">Disulfide bond</keyword>
<evidence type="ECO:0000256" key="13">
    <source>
        <dbReference type="ARBA" id="ARBA00023180"/>
    </source>
</evidence>
<evidence type="ECO:0000256" key="8">
    <source>
        <dbReference type="ARBA" id="ARBA00022968"/>
    </source>
</evidence>
<keyword evidence="5" id="KW-0812">Transmembrane</keyword>
<evidence type="ECO:0000256" key="11">
    <source>
        <dbReference type="ARBA" id="ARBA00023136"/>
    </source>
</evidence>
<keyword evidence="11" id="KW-0472">Membrane</keyword>
<dbReference type="InterPro" id="IPR003406">
    <property type="entry name" value="Glyco_trans_14"/>
</dbReference>
<keyword evidence="7" id="KW-0256">Endoplasmic reticulum</keyword>
<name>A0ABX7B227_9PROT</name>
<evidence type="ECO:0000256" key="12">
    <source>
        <dbReference type="ARBA" id="ARBA00023157"/>
    </source>
</evidence>
<keyword evidence="4" id="KW-0808">Transferase</keyword>
<keyword evidence="16" id="KW-1185">Reference proteome</keyword>
<evidence type="ECO:0000256" key="1">
    <source>
        <dbReference type="ARBA" id="ARBA00004323"/>
    </source>
</evidence>
<keyword evidence="10" id="KW-0333">Golgi apparatus</keyword>
<keyword evidence="6" id="KW-0479">Metal-binding</keyword>
<protein>
    <recommendedName>
        <fullName evidence="14">Peptide O-xylosyltransferase</fullName>
    </recommendedName>
</protein>
<evidence type="ECO:0000256" key="6">
    <source>
        <dbReference type="ARBA" id="ARBA00022723"/>
    </source>
</evidence>
<evidence type="ECO:0000256" key="4">
    <source>
        <dbReference type="ARBA" id="ARBA00022679"/>
    </source>
</evidence>
<evidence type="ECO:0000256" key="2">
    <source>
        <dbReference type="ARBA" id="ARBA00004648"/>
    </source>
</evidence>
<dbReference type="Proteomes" id="UP000595197">
    <property type="component" value="Chromosome"/>
</dbReference>
<organism evidence="15 16">
    <name type="scientific">Skermanella cutis</name>
    <dbReference type="NCBI Taxonomy" id="2775420"/>
    <lineage>
        <taxon>Bacteria</taxon>
        <taxon>Pseudomonadati</taxon>
        <taxon>Pseudomonadota</taxon>
        <taxon>Alphaproteobacteria</taxon>
        <taxon>Rhodospirillales</taxon>
        <taxon>Azospirillaceae</taxon>
        <taxon>Skermanella</taxon>
    </lineage>
</organism>
<accession>A0ABX7B227</accession>
<evidence type="ECO:0000256" key="7">
    <source>
        <dbReference type="ARBA" id="ARBA00022824"/>
    </source>
</evidence>
<dbReference type="EMBL" id="CP067420">
    <property type="protein sequence ID" value="QQP88211.1"/>
    <property type="molecule type" value="Genomic_DNA"/>
</dbReference>
<keyword evidence="13" id="KW-0325">Glycoprotein</keyword>
<evidence type="ECO:0000256" key="5">
    <source>
        <dbReference type="ARBA" id="ARBA00022692"/>
    </source>
</evidence>
<keyword evidence="9" id="KW-1133">Transmembrane helix</keyword>
<evidence type="ECO:0000256" key="14">
    <source>
        <dbReference type="ARBA" id="ARBA00042865"/>
    </source>
</evidence>
<dbReference type="PANTHER" id="PTHR46025">
    <property type="entry name" value="XYLOSYLTRANSFERASE OXT"/>
    <property type="match status" value="1"/>
</dbReference>
<evidence type="ECO:0000256" key="3">
    <source>
        <dbReference type="ARBA" id="ARBA00022676"/>
    </source>
</evidence>
<proteinExistence type="predicted"/>
<keyword evidence="3" id="KW-0328">Glycosyltransferase</keyword>
<evidence type="ECO:0000313" key="15">
    <source>
        <dbReference type="EMBL" id="QQP88211.1"/>
    </source>
</evidence>
<evidence type="ECO:0000256" key="9">
    <source>
        <dbReference type="ARBA" id="ARBA00022989"/>
    </source>
</evidence>
<evidence type="ECO:0000313" key="16">
    <source>
        <dbReference type="Proteomes" id="UP000595197"/>
    </source>
</evidence>
<sequence length="270" mass="30976">MARMLQALDHDGASFFVHIDRKVAIAPFAEAVRESRSDTHFVADRQDVLWGGYSMVQATIDTVSAALAAGTHDYYILLSGSDYPIRSSADLLAELGAARYEYINRHRMPADHAGKPISRLQHPYRATRDPRKPQARIINGLLRLLPKQDYRKVLGELEPHGGSQWWCLSEPCIRYILQFIESRPEFVSFFRRVKIPDEIMFHTILSRSPFEDRVKPALMFTTWEQKGMSPRTLTAAQIPQLRESGKFFARKFDLDADPGIFDLIDTQLRR</sequence>
<keyword evidence="8" id="KW-0735">Signal-anchor</keyword>
<dbReference type="PANTHER" id="PTHR46025:SF3">
    <property type="entry name" value="XYLOSYLTRANSFERASE OXT"/>
    <property type="match status" value="1"/>
</dbReference>